<sequence>MNPDKFTHKTNEALAGAHELAMNAGHAQFTPLHIAAALISDPSGIFRQALVSAGGGEDAANSCERVINQALKKLPSQTPPPDEIPASTSLIKVIRRAQSLQKSRGDTHLAVDQLILGLLEDSQIGDLLKEAGVTVARVKSEVEKLRGKEGKKVESASGDTNFQALKTYGRDLVEQAGKLDPVIGRDDEIRRVVRILSRRTKNNPVLIGEPGVGKTAVVEGLAQRIVAGDVPSNLADVRLIALDMGALIAGAKYRGEFEERLKAVLKEVEEAEGKVILFIDEIHLVLGAGRTEGSMDAANLFKPMLARGQLRCIGATTLEEYRKYVEKDAAFERRFQQVYVAEPSVADTISILRGLKEKYEGHHGVRIQDRALVVAAQLSARYITGRHLPDKAIDLVDEACANVRVQLDSQPEEIDNLERKRIQLEVELHALEKEKDKASKARLVEVRKELDDLRDKLQPLMMKYNKEKQRIDEIRRLKQRRDEFQTALQEAERRYDLARAADLRYGAIQEVESAIAKLEAETDTTGMLTETVGPEQIAEVVSRWTGIPVTRLGQNDKERLIGLAERLHQRVVGQDQAVSAVAEAVLRSRAGLGRAQQPTGSFLFLGPTGVGKTELAKALAEQLFDDDKLMIRIDMSEYMEQHSVARLIGAPPGYVGHEEGGQLTEAVRRRPYSVILFDEVEKAHPTVFNTLLQVLDDGRLTDGQGRTVDFTNTVIIMTSNLGAEYLLKGLMGKCTMESAREMVMQEVRKHFKPELLNRLDEIVVFDPLSHEQLRKVCRFQLKDVASRLAERGVALGVTEAALDVILAESYDPVYGARPIRRWLEKKVVTELSKMLIKEEIDENSTVYIDAAYNGKELAYKVEKNGGLVNATTGQKSDILIQIPNGPTSRSDAAKAVKKMKIEEIDGDEDDEVMEE</sequence>
<name>A0ACB9ZL22_CATRO</name>
<accession>A0ACB9ZL22</accession>
<protein>
    <submittedName>
        <fullName evidence="1">Uncharacterized protein</fullName>
    </submittedName>
</protein>
<comment type="caution">
    <text evidence="1">The sequence shown here is derived from an EMBL/GenBank/DDBJ whole genome shotgun (WGS) entry which is preliminary data.</text>
</comment>
<evidence type="ECO:0000313" key="2">
    <source>
        <dbReference type="Proteomes" id="UP001060085"/>
    </source>
</evidence>
<gene>
    <name evidence="1" type="ORF">M9H77_34293</name>
</gene>
<reference evidence="2" key="1">
    <citation type="journal article" date="2023" name="Nat. Plants">
        <title>Single-cell RNA sequencing provides a high-resolution roadmap for understanding the multicellular compartmentation of specialized metabolism.</title>
        <authorList>
            <person name="Sun S."/>
            <person name="Shen X."/>
            <person name="Li Y."/>
            <person name="Li Y."/>
            <person name="Wang S."/>
            <person name="Li R."/>
            <person name="Zhang H."/>
            <person name="Shen G."/>
            <person name="Guo B."/>
            <person name="Wei J."/>
            <person name="Xu J."/>
            <person name="St-Pierre B."/>
            <person name="Chen S."/>
            <person name="Sun C."/>
        </authorList>
    </citation>
    <scope>NUCLEOTIDE SEQUENCE [LARGE SCALE GENOMIC DNA]</scope>
</reference>
<evidence type="ECO:0000313" key="1">
    <source>
        <dbReference type="EMBL" id="KAI5648288.1"/>
    </source>
</evidence>
<proteinExistence type="predicted"/>
<keyword evidence="2" id="KW-1185">Reference proteome</keyword>
<organism evidence="1 2">
    <name type="scientific">Catharanthus roseus</name>
    <name type="common">Madagascar periwinkle</name>
    <name type="synonym">Vinca rosea</name>
    <dbReference type="NCBI Taxonomy" id="4058"/>
    <lineage>
        <taxon>Eukaryota</taxon>
        <taxon>Viridiplantae</taxon>
        <taxon>Streptophyta</taxon>
        <taxon>Embryophyta</taxon>
        <taxon>Tracheophyta</taxon>
        <taxon>Spermatophyta</taxon>
        <taxon>Magnoliopsida</taxon>
        <taxon>eudicotyledons</taxon>
        <taxon>Gunneridae</taxon>
        <taxon>Pentapetalae</taxon>
        <taxon>asterids</taxon>
        <taxon>lamiids</taxon>
        <taxon>Gentianales</taxon>
        <taxon>Apocynaceae</taxon>
        <taxon>Rauvolfioideae</taxon>
        <taxon>Vinceae</taxon>
        <taxon>Catharanthinae</taxon>
        <taxon>Catharanthus</taxon>
    </lineage>
</organism>
<dbReference type="EMBL" id="CM044708">
    <property type="protein sequence ID" value="KAI5648288.1"/>
    <property type="molecule type" value="Genomic_DNA"/>
</dbReference>
<dbReference type="Proteomes" id="UP001060085">
    <property type="component" value="Linkage Group LG08"/>
</dbReference>